<evidence type="ECO:0000256" key="1">
    <source>
        <dbReference type="SAM" id="MobiDB-lite"/>
    </source>
</evidence>
<reference evidence="2 4" key="2">
    <citation type="journal article" date="2013" name="Nature">
        <title>Insights into bilaterian evolution from three spiralian genomes.</title>
        <authorList>
            <person name="Simakov O."/>
            <person name="Marletaz F."/>
            <person name="Cho S.J."/>
            <person name="Edsinger-Gonzales E."/>
            <person name="Havlak P."/>
            <person name="Hellsten U."/>
            <person name="Kuo D.H."/>
            <person name="Larsson T."/>
            <person name="Lv J."/>
            <person name="Arendt D."/>
            <person name="Savage R."/>
            <person name="Osoegawa K."/>
            <person name="de Jong P."/>
            <person name="Grimwood J."/>
            <person name="Chapman J.A."/>
            <person name="Shapiro H."/>
            <person name="Aerts A."/>
            <person name="Otillar R.P."/>
            <person name="Terry A.Y."/>
            <person name="Boore J.L."/>
            <person name="Grigoriev I.V."/>
            <person name="Lindberg D.R."/>
            <person name="Seaver E.C."/>
            <person name="Weisblat D.A."/>
            <person name="Putnam N.H."/>
            <person name="Rokhsar D.S."/>
        </authorList>
    </citation>
    <scope>NUCLEOTIDE SEQUENCE</scope>
</reference>
<evidence type="ECO:0000313" key="2">
    <source>
        <dbReference type="EMBL" id="ESO10381.1"/>
    </source>
</evidence>
<protein>
    <submittedName>
        <fullName evidence="2 3">Uncharacterized protein</fullName>
    </submittedName>
</protein>
<evidence type="ECO:0000313" key="4">
    <source>
        <dbReference type="Proteomes" id="UP000015101"/>
    </source>
</evidence>
<dbReference type="HOGENOM" id="CLU_1422915_0_0_1"/>
<dbReference type="InParanoid" id="T1FK31"/>
<name>T1FK31_HELRO</name>
<sequence length="191" mass="21368">MSGKRQKLKDYEDIANEVISLALEQLPFRGGANRTVKSDAPTNSCNKTFPTWMSTGFLSTGRTIPAILLRCLFLKAEIESNPTRCRTCYNWHHLNNCTTNINSYYYCNKCPRPSTKSGKSTAPIDTSRRPTSTSASLNNNCLRDKTSTTQATNAGQLNFLQLNCNGIKNKHEEIQQHLIDHNIPIAALQES</sequence>
<dbReference type="EnsemblMetazoa" id="HelroT183706">
    <property type="protein sequence ID" value="HelroP183706"/>
    <property type="gene ID" value="HelroG183706"/>
</dbReference>
<dbReference type="InterPro" id="IPR036691">
    <property type="entry name" value="Endo/exonu/phosph_ase_sf"/>
</dbReference>
<proteinExistence type="predicted"/>
<organism evidence="3 4">
    <name type="scientific">Helobdella robusta</name>
    <name type="common">Californian leech</name>
    <dbReference type="NCBI Taxonomy" id="6412"/>
    <lineage>
        <taxon>Eukaryota</taxon>
        <taxon>Metazoa</taxon>
        <taxon>Spiralia</taxon>
        <taxon>Lophotrochozoa</taxon>
        <taxon>Annelida</taxon>
        <taxon>Clitellata</taxon>
        <taxon>Hirudinea</taxon>
        <taxon>Rhynchobdellida</taxon>
        <taxon>Glossiphoniidae</taxon>
        <taxon>Helobdella</taxon>
    </lineage>
</organism>
<gene>
    <name evidence="3" type="primary">20209180</name>
    <name evidence="2" type="ORF">HELRODRAFT_183706</name>
</gene>
<reference evidence="4" key="1">
    <citation type="submission" date="2012-12" db="EMBL/GenBank/DDBJ databases">
        <authorList>
            <person name="Hellsten U."/>
            <person name="Grimwood J."/>
            <person name="Chapman J.A."/>
            <person name="Shapiro H."/>
            <person name="Aerts A."/>
            <person name="Otillar R.P."/>
            <person name="Terry A.Y."/>
            <person name="Boore J.L."/>
            <person name="Simakov O."/>
            <person name="Marletaz F."/>
            <person name="Cho S.-J."/>
            <person name="Edsinger-Gonzales E."/>
            <person name="Havlak P."/>
            <person name="Kuo D.-H."/>
            <person name="Larsson T."/>
            <person name="Lv J."/>
            <person name="Arendt D."/>
            <person name="Savage R."/>
            <person name="Osoegawa K."/>
            <person name="de Jong P."/>
            <person name="Lindberg D.R."/>
            <person name="Seaver E.C."/>
            <person name="Weisblat D.A."/>
            <person name="Putnam N.H."/>
            <person name="Grigoriev I.V."/>
            <person name="Rokhsar D.S."/>
        </authorList>
    </citation>
    <scope>NUCLEOTIDE SEQUENCE</scope>
</reference>
<dbReference type="EMBL" id="KB095883">
    <property type="protein sequence ID" value="ESO10381.1"/>
    <property type="molecule type" value="Genomic_DNA"/>
</dbReference>
<dbReference type="GeneID" id="20209180"/>
<dbReference type="SUPFAM" id="SSF56219">
    <property type="entry name" value="DNase I-like"/>
    <property type="match status" value="1"/>
</dbReference>
<feature type="region of interest" description="Disordered" evidence="1">
    <location>
        <begin position="114"/>
        <end position="139"/>
    </location>
</feature>
<dbReference type="CTD" id="20209180"/>
<evidence type="ECO:0000313" key="3">
    <source>
        <dbReference type="EnsemblMetazoa" id="HelroP183706"/>
    </source>
</evidence>
<dbReference type="AlphaFoldDB" id="T1FK31"/>
<reference evidence="3" key="3">
    <citation type="submission" date="2015-06" db="UniProtKB">
        <authorList>
            <consortium name="EnsemblMetazoa"/>
        </authorList>
    </citation>
    <scope>IDENTIFICATION</scope>
</reference>
<dbReference type="Proteomes" id="UP000015101">
    <property type="component" value="Unassembled WGS sequence"/>
</dbReference>
<dbReference type="RefSeq" id="XP_009011541.1">
    <property type="nucleotide sequence ID" value="XM_009013293.1"/>
</dbReference>
<dbReference type="KEGG" id="hro:HELRODRAFT_183706"/>
<dbReference type="EMBL" id="AMQM01008954">
    <property type="status" value="NOT_ANNOTATED_CDS"/>
    <property type="molecule type" value="Genomic_DNA"/>
</dbReference>
<accession>T1FK31</accession>
<keyword evidence="4" id="KW-1185">Reference proteome</keyword>